<organism evidence="7 8">
    <name type="scientific">Cellulomonas chitinilytica</name>
    <dbReference type="NCBI Taxonomy" id="398759"/>
    <lineage>
        <taxon>Bacteria</taxon>
        <taxon>Bacillati</taxon>
        <taxon>Actinomycetota</taxon>
        <taxon>Actinomycetes</taxon>
        <taxon>Micrococcales</taxon>
        <taxon>Cellulomonadaceae</taxon>
        <taxon>Cellulomonas</taxon>
    </lineage>
</organism>
<dbReference type="RefSeq" id="WP_203748892.1">
    <property type="nucleotide sequence ID" value="NZ_BONK01000002.1"/>
</dbReference>
<accession>A0A919TY06</accession>
<keyword evidence="3 5" id="KW-0288">FMN</keyword>
<proteinExistence type="inferred from homology"/>
<reference evidence="7" key="1">
    <citation type="submission" date="2021-01" db="EMBL/GenBank/DDBJ databases">
        <title>Whole genome shotgun sequence of Cellulomonas chitinilytica NBRC 110799.</title>
        <authorList>
            <person name="Komaki H."/>
            <person name="Tamura T."/>
        </authorList>
    </citation>
    <scope>NUCLEOTIDE SEQUENCE</scope>
    <source>
        <strain evidence="7">NBRC 110799</strain>
    </source>
</reference>
<dbReference type="CDD" id="cd02146">
    <property type="entry name" value="NfsA-like"/>
    <property type="match status" value="1"/>
</dbReference>
<comment type="caution">
    <text evidence="7">The sequence shown here is derived from an EMBL/GenBank/DDBJ whole genome shotgun (WGS) entry which is preliminary data.</text>
</comment>
<dbReference type="Pfam" id="PF00881">
    <property type="entry name" value="Nitroreductase"/>
    <property type="match status" value="1"/>
</dbReference>
<dbReference type="PIRSF" id="PIRSF005426">
    <property type="entry name" value="Frp"/>
    <property type="match status" value="1"/>
</dbReference>
<keyword evidence="8" id="KW-1185">Reference proteome</keyword>
<evidence type="ECO:0000313" key="8">
    <source>
        <dbReference type="Proteomes" id="UP000632740"/>
    </source>
</evidence>
<evidence type="ECO:0000256" key="4">
    <source>
        <dbReference type="ARBA" id="ARBA00023002"/>
    </source>
</evidence>
<dbReference type="Proteomes" id="UP000632740">
    <property type="component" value="Unassembled WGS sequence"/>
</dbReference>
<keyword evidence="5" id="KW-0521">NADP</keyword>
<gene>
    <name evidence="7" type="ORF">Cch01nite_07990</name>
</gene>
<protein>
    <submittedName>
        <fullName evidence="7">NADPH-dependent oxidoreductase</fullName>
    </submittedName>
</protein>
<comment type="similarity">
    <text evidence="1 5">Belongs to the flavin oxidoreductase frp family.</text>
</comment>
<evidence type="ECO:0000256" key="2">
    <source>
        <dbReference type="ARBA" id="ARBA00022630"/>
    </source>
</evidence>
<keyword evidence="2 5" id="KW-0285">Flavoprotein</keyword>
<evidence type="ECO:0000313" key="7">
    <source>
        <dbReference type="EMBL" id="GIG20075.1"/>
    </source>
</evidence>
<dbReference type="Gene3D" id="3.40.109.10">
    <property type="entry name" value="NADH Oxidase"/>
    <property type="match status" value="1"/>
</dbReference>
<sequence length="284" mass="30054">MTVDLDDAQRTAAASDVPALADLRYGADSAPAGLAATDVVALQLAHRSVRRYLPDAVDDEQIATIVAAAQSAATSSNLQLWSVVAVRDDERRAALSSLAGDQAHITQAPLLLVWLVDLARAHAIADRHDAPTAGAGYLETAVVGFVDAALAAQNAVLAAESLGLGTVYIGALRNRPGEVAALLGLPKHVFAAFGLVVGRPDPAEGARVKPRLPQSAVLHHETYDDGVHHAAVDDYERTIGEFYAHEGLAHSWVERILARLSGPRALNGRDRLRDALEAQGFELR</sequence>
<dbReference type="InterPro" id="IPR016446">
    <property type="entry name" value="Flavin_OxRdtase_Frp"/>
</dbReference>
<dbReference type="SUPFAM" id="SSF55469">
    <property type="entry name" value="FMN-dependent nitroreductase-like"/>
    <property type="match status" value="1"/>
</dbReference>
<dbReference type="GO" id="GO:0016491">
    <property type="term" value="F:oxidoreductase activity"/>
    <property type="evidence" value="ECO:0007669"/>
    <property type="project" value="UniProtKB-UniRule"/>
</dbReference>
<dbReference type="InterPro" id="IPR000415">
    <property type="entry name" value="Nitroreductase-like"/>
</dbReference>
<dbReference type="InterPro" id="IPR029479">
    <property type="entry name" value="Nitroreductase"/>
</dbReference>
<dbReference type="EMBL" id="BONK01000002">
    <property type="protein sequence ID" value="GIG20075.1"/>
    <property type="molecule type" value="Genomic_DNA"/>
</dbReference>
<dbReference type="PANTHER" id="PTHR43425:SF2">
    <property type="entry name" value="OXYGEN-INSENSITIVE NADPH NITROREDUCTASE"/>
    <property type="match status" value="1"/>
</dbReference>
<keyword evidence="4 5" id="KW-0560">Oxidoreductase</keyword>
<dbReference type="PANTHER" id="PTHR43425">
    <property type="entry name" value="OXYGEN-INSENSITIVE NADPH NITROREDUCTASE"/>
    <property type="match status" value="1"/>
</dbReference>
<feature type="domain" description="Nitroreductase" evidence="6">
    <location>
        <begin position="46"/>
        <end position="194"/>
    </location>
</feature>
<dbReference type="AlphaFoldDB" id="A0A919TY06"/>
<evidence type="ECO:0000256" key="3">
    <source>
        <dbReference type="ARBA" id="ARBA00022643"/>
    </source>
</evidence>
<evidence type="ECO:0000259" key="6">
    <source>
        <dbReference type="Pfam" id="PF00881"/>
    </source>
</evidence>
<evidence type="ECO:0000256" key="1">
    <source>
        <dbReference type="ARBA" id="ARBA00008366"/>
    </source>
</evidence>
<name>A0A919TY06_9CELL</name>
<evidence type="ECO:0000256" key="5">
    <source>
        <dbReference type="PIRNR" id="PIRNR005426"/>
    </source>
</evidence>